<dbReference type="GO" id="GO:0016192">
    <property type="term" value="P:vesicle-mediated transport"/>
    <property type="evidence" value="ECO:0007669"/>
    <property type="project" value="InterPro"/>
</dbReference>
<evidence type="ECO:0000313" key="12">
    <source>
        <dbReference type="Proteomes" id="UP001150062"/>
    </source>
</evidence>
<proteinExistence type="inferred from homology"/>
<evidence type="ECO:0000256" key="8">
    <source>
        <dbReference type="RuleBase" id="RU363111"/>
    </source>
</evidence>
<keyword evidence="12" id="KW-1185">Reference proteome</keyword>
<comment type="subcellular location">
    <subcellularLocation>
        <location evidence="1 8">Membrane</location>
        <topology evidence="1 8">Multi-pass membrane protein</topology>
    </subcellularLocation>
</comment>
<dbReference type="PANTHER" id="PTHR23137">
    <property type="entry name" value="VESICLE TRANSPORT PROTEIN-RELATED"/>
    <property type="match status" value="1"/>
</dbReference>
<feature type="transmembrane region" description="Helical" evidence="8">
    <location>
        <begin position="101"/>
        <end position="119"/>
    </location>
</feature>
<keyword evidence="3 8" id="KW-0812">Transmembrane</keyword>
<comment type="function">
    <text evidence="8">May be involved in fusion of retrograde transport vesicles derived from an endocytic compartment with the Golgi complex.</text>
</comment>
<evidence type="ECO:0000313" key="10">
    <source>
        <dbReference type="EMBL" id="KAJ6233220.1"/>
    </source>
</evidence>
<evidence type="ECO:0000313" key="9">
    <source>
        <dbReference type="EMBL" id="KAJ3448310.1"/>
    </source>
</evidence>
<evidence type="ECO:0000256" key="4">
    <source>
        <dbReference type="ARBA" id="ARBA00022927"/>
    </source>
</evidence>
<dbReference type="InterPro" id="IPR036259">
    <property type="entry name" value="MFS_trans_sf"/>
</dbReference>
<evidence type="ECO:0000256" key="6">
    <source>
        <dbReference type="ARBA" id="ARBA00023136"/>
    </source>
</evidence>
<keyword evidence="2 8" id="KW-0813">Transport</keyword>
<feature type="transmembrane region" description="Helical" evidence="8">
    <location>
        <begin position="125"/>
        <end position="146"/>
    </location>
</feature>
<evidence type="ECO:0000256" key="7">
    <source>
        <dbReference type="ARBA" id="ARBA00025800"/>
    </source>
</evidence>
<dbReference type="PANTHER" id="PTHR23137:SF6">
    <property type="entry name" value="VESICLE TRANSPORT PROTEIN"/>
    <property type="match status" value="1"/>
</dbReference>
<name>A0AAV8A3Y9_9EUKA</name>
<gene>
    <name evidence="9" type="ORF">M0812_00789</name>
    <name evidence="10" type="ORF">M0813_30099</name>
</gene>
<evidence type="ECO:0000256" key="5">
    <source>
        <dbReference type="ARBA" id="ARBA00022989"/>
    </source>
</evidence>
<evidence type="ECO:0000256" key="1">
    <source>
        <dbReference type="ARBA" id="ARBA00004141"/>
    </source>
</evidence>
<dbReference type="GO" id="GO:0005737">
    <property type="term" value="C:cytoplasm"/>
    <property type="evidence" value="ECO:0007669"/>
    <property type="project" value="UniProtKB-ARBA"/>
</dbReference>
<accession>A0AAV8A3Y9</accession>
<reference evidence="10" key="1">
    <citation type="submission" date="2022-08" db="EMBL/GenBank/DDBJ databases">
        <title>Novel sulfate-reducing endosymbionts in the free-living metamonad Anaeramoeba.</title>
        <authorList>
            <person name="Jerlstrom-Hultqvist J."/>
            <person name="Cepicka I."/>
            <person name="Gallot-Lavallee L."/>
            <person name="Salas-Leiva D."/>
            <person name="Curtis B.A."/>
            <person name="Zahonova K."/>
            <person name="Pipaliya S."/>
            <person name="Dacks J."/>
            <person name="Roger A.J."/>
        </authorList>
    </citation>
    <scope>NUCLEOTIDE SEQUENCE</scope>
    <source>
        <strain evidence="10">Schooner1</strain>
    </source>
</reference>
<dbReference type="Proteomes" id="UP001150062">
    <property type="component" value="Unassembled WGS sequence"/>
</dbReference>
<dbReference type="GO" id="GO:0016020">
    <property type="term" value="C:membrane"/>
    <property type="evidence" value="ECO:0007669"/>
    <property type="project" value="UniProtKB-SubCell"/>
</dbReference>
<dbReference type="InterPro" id="IPR011691">
    <property type="entry name" value="Vesicle_transpt_SFT2"/>
</dbReference>
<dbReference type="InterPro" id="IPR007305">
    <property type="entry name" value="Vesicle_transpt_Got1/SFT2"/>
</dbReference>
<dbReference type="EMBL" id="JAOAOG010000281">
    <property type="protein sequence ID" value="KAJ6233220.1"/>
    <property type="molecule type" value="Genomic_DNA"/>
</dbReference>
<dbReference type="SUPFAM" id="SSF103473">
    <property type="entry name" value="MFS general substrate transporter"/>
    <property type="match status" value="1"/>
</dbReference>
<feature type="transmembrane region" description="Helical" evidence="8">
    <location>
        <begin position="68"/>
        <end position="89"/>
    </location>
</feature>
<keyword evidence="6 8" id="KW-0472">Membrane</keyword>
<evidence type="ECO:0000256" key="2">
    <source>
        <dbReference type="ARBA" id="ARBA00022448"/>
    </source>
</evidence>
<dbReference type="Proteomes" id="UP001146793">
    <property type="component" value="Unassembled WGS sequence"/>
</dbReference>
<organism evidence="9 11">
    <name type="scientific">Anaeramoeba flamelloides</name>
    <dbReference type="NCBI Taxonomy" id="1746091"/>
    <lineage>
        <taxon>Eukaryota</taxon>
        <taxon>Metamonada</taxon>
        <taxon>Anaeramoebidae</taxon>
        <taxon>Anaeramoeba</taxon>
    </lineage>
</organism>
<comment type="similarity">
    <text evidence="7 8">Belongs to the SFT2 family.</text>
</comment>
<feature type="transmembrane region" description="Helical" evidence="8">
    <location>
        <begin position="38"/>
        <end position="62"/>
    </location>
</feature>
<dbReference type="Pfam" id="PF04178">
    <property type="entry name" value="Got1"/>
    <property type="match status" value="1"/>
</dbReference>
<evidence type="ECO:0000313" key="11">
    <source>
        <dbReference type="Proteomes" id="UP001146793"/>
    </source>
</evidence>
<dbReference type="EMBL" id="JANTQA010000015">
    <property type="protein sequence ID" value="KAJ3448310.1"/>
    <property type="molecule type" value="Genomic_DNA"/>
</dbReference>
<protein>
    <recommendedName>
        <fullName evidence="8">Vesicle transport protein</fullName>
    </recommendedName>
</protein>
<keyword evidence="5 8" id="KW-1133">Transmembrane helix</keyword>
<reference evidence="9" key="2">
    <citation type="submission" date="2022-08" db="EMBL/GenBank/DDBJ databases">
        <title>Novel sulphate-reducing endosymbionts in the free-living metamonad Anaeramoeba.</title>
        <authorList>
            <person name="Jerlstrom-Hultqvist J."/>
            <person name="Cepicka I."/>
            <person name="Gallot-Lavallee L."/>
            <person name="Salas-Leiva D."/>
            <person name="Curtis B.A."/>
            <person name="Zahonova K."/>
            <person name="Pipaliya S."/>
            <person name="Dacks J."/>
            <person name="Roger A.J."/>
        </authorList>
    </citation>
    <scope>NUCLEOTIDE SEQUENCE</scope>
    <source>
        <strain evidence="9">Busselton2</strain>
    </source>
</reference>
<dbReference type="GO" id="GO:0012505">
    <property type="term" value="C:endomembrane system"/>
    <property type="evidence" value="ECO:0007669"/>
    <property type="project" value="UniProtKB-ARBA"/>
</dbReference>
<comment type="caution">
    <text evidence="9">The sequence shown here is derived from an EMBL/GenBank/DDBJ whole genome shotgun (WGS) entry which is preliminary data.</text>
</comment>
<dbReference type="AlphaFoldDB" id="A0AAV8A3Y9"/>
<sequence length="161" mass="18102">MKKKIKNIFKDEPNNQSLMDEVKDSVKMSRKNRLKASIGCFLAGVLCFFFAALTVSPIPLFFNPSRFPIPYVIGNIFIVASMFFVVGPMKCVRSVTKPKRIISFVIYLICTVLVLYVAIKTESFVGTMIILVIQILAFGWLVLSYVPFGKRIAKKVCSSCV</sequence>
<dbReference type="GO" id="GO:0015031">
    <property type="term" value="P:protein transport"/>
    <property type="evidence" value="ECO:0007669"/>
    <property type="project" value="UniProtKB-KW"/>
</dbReference>
<evidence type="ECO:0000256" key="3">
    <source>
        <dbReference type="ARBA" id="ARBA00022692"/>
    </source>
</evidence>
<keyword evidence="4 8" id="KW-0653">Protein transport</keyword>